<sequence>MYYWYSVSSDGDFKISRWKPPDFCFKTIKIQYSLFLIFNVFFISYQRLFIKGKLKFMIKFINWILNKNQLKI</sequence>
<feature type="transmembrane region" description="Helical" evidence="1">
    <location>
        <begin position="30"/>
        <end position="50"/>
    </location>
</feature>
<keyword evidence="1" id="KW-0812">Transmembrane</keyword>
<organism evidence="2 3">
    <name type="scientific">Brachionus plicatilis</name>
    <name type="common">Marine rotifer</name>
    <name type="synonym">Brachionus muelleri</name>
    <dbReference type="NCBI Taxonomy" id="10195"/>
    <lineage>
        <taxon>Eukaryota</taxon>
        <taxon>Metazoa</taxon>
        <taxon>Spiralia</taxon>
        <taxon>Gnathifera</taxon>
        <taxon>Rotifera</taxon>
        <taxon>Eurotatoria</taxon>
        <taxon>Monogononta</taxon>
        <taxon>Pseudotrocha</taxon>
        <taxon>Ploima</taxon>
        <taxon>Brachionidae</taxon>
        <taxon>Brachionus</taxon>
    </lineage>
</organism>
<keyword evidence="1" id="KW-0472">Membrane</keyword>
<reference evidence="2 3" key="1">
    <citation type="journal article" date="2018" name="Sci. Rep.">
        <title>Genomic signatures of local adaptation to the degree of environmental predictability in rotifers.</title>
        <authorList>
            <person name="Franch-Gras L."/>
            <person name="Hahn C."/>
            <person name="Garcia-Roger E.M."/>
            <person name="Carmona M.J."/>
            <person name="Serra M."/>
            <person name="Gomez A."/>
        </authorList>
    </citation>
    <scope>NUCLEOTIDE SEQUENCE [LARGE SCALE GENOMIC DNA]</scope>
    <source>
        <strain evidence="2">HYR1</strain>
    </source>
</reference>
<gene>
    <name evidence="2" type="ORF">BpHYR1_027189</name>
</gene>
<dbReference type="AlphaFoldDB" id="A0A3M7Q3Z9"/>
<dbReference type="EMBL" id="REGN01007465">
    <property type="protein sequence ID" value="RNA06176.1"/>
    <property type="molecule type" value="Genomic_DNA"/>
</dbReference>
<dbReference type="Proteomes" id="UP000276133">
    <property type="component" value="Unassembled WGS sequence"/>
</dbReference>
<name>A0A3M7Q3Z9_BRAPC</name>
<evidence type="ECO:0000313" key="2">
    <source>
        <dbReference type="EMBL" id="RNA06176.1"/>
    </source>
</evidence>
<protein>
    <submittedName>
        <fullName evidence="2">Uncharacterized protein</fullName>
    </submittedName>
</protein>
<keyword evidence="1" id="KW-1133">Transmembrane helix</keyword>
<keyword evidence="3" id="KW-1185">Reference proteome</keyword>
<proteinExistence type="predicted"/>
<evidence type="ECO:0000313" key="3">
    <source>
        <dbReference type="Proteomes" id="UP000276133"/>
    </source>
</evidence>
<evidence type="ECO:0000256" key="1">
    <source>
        <dbReference type="SAM" id="Phobius"/>
    </source>
</evidence>
<comment type="caution">
    <text evidence="2">The sequence shown here is derived from an EMBL/GenBank/DDBJ whole genome shotgun (WGS) entry which is preliminary data.</text>
</comment>
<accession>A0A3M7Q3Z9</accession>